<dbReference type="AlphaFoldDB" id="A0A1X7T7U0"/>
<dbReference type="OrthoDB" id="8119704at2759"/>
<name>A0A1X7T7U0_AMPQE</name>
<proteinExistence type="predicted"/>
<protein>
    <submittedName>
        <fullName evidence="1">Uncharacterized protein</fullName>
    </submittedName>
</protein>
<dbReference type="InParanoid" id="A0A1X7T7U0"/>
<reference evidence="1" key="1">
    <citation type="submission" date="2017-05" db="UniProtKB">
        <authorList>
            <consortium name="EnsemblMetazoa"/>
        </authorList>
    </citation>
    <scope>IDENTIFICATION</scope>
</reference>
<evidence type="ECO:0000313" key="1">
    <source>
        <dbReference type="EnsemblMetazoa" id="Aqu2.1.10573_001"/>
    </source>
</evidence>
<dbReference type="EnsemblMetazoa" id="Aqu2.1.10573_001">
    <property type="protein sequence ID" value="Aqu2.1.10573_001"/>
    <property type="gene ID" value="Aqu2.1.10573"/>
</dbReference>
<accession>A0A1X7T7U0</accession>
<organism evidence="1">
    <name type="scientific">Amphimedon queenslandica</name>
    <name type="common">Sponge</name>
    <dbReference type="NCBI Taxonomy" id="400682"/>
    <lineage>
        <taxon>Eukaryota</taxon>
        <taxon>Metazoa</taxon>
        <taxon>Porifera</taxon>
        <taxon>Demospongiae</taxon>
        <taxon>Heteroscleromorpha</taxon>
        <taxon>Haplosclerida</taxon>
        <taxon>Niphatidae</taxon>
        <taxon>Amphimedon</taxon>
    </lineage>
</organism>
<sequence>MDSQARVQVQAKIRNLFQNKPAHGHGISPSFRDFHPASGIELQKMMLKLVQAASEAAAVAFRSLVCFTAIGS</sequence>